<dbReference type="Proteomes" id="UP001151002">
    <property type="component" value="Unassembled WGS sequence"/>
</dbReference>
<dbReference type="RefSeq" id="WP_267568194.1">
    <property type="nucleotide sequence ID" value="NZ_JAPNTZ010000016.1"/>
</dbReference>
<keyword evidence="5 7" id="KW-1133">Transmembrane helix</keyword>
<keyword evidence="2" id="KW-0813">Transport</keyword>
<evidence type="ECO:0000256" key="4">
    <source>
        <dbReference type="ARBA" id="ARBA00022692"/>
    </source>
</evidence>
<sequence length="126" mass="12694">MSAEADASGIRLEHTPLSSLALVGVPTHDAGAASATLNATQQVGGSLGTALLNTIATSAITAYIASHLTAGRPPSQQVQLEAQVDGYADAFIWAAGLILLVAVITAVLIKVRKDELPSGEAAVHVG</sequence>
<comment type="subcellular location">
    <subcellularLocation>
        <location evidence="1">Cell membrane</location>
        <topology evidence="1">Multi-pass membrane protein</topology>
    </subcellularLocation>
</comment>
<keyword evidence="3" id="KW-1003">Cell membrane</keyword>
<feature type="transmembrane region" description="Helical" evidence="7">
    <location>
        <begin position="50"/>
        <end position="70"/>
    </location>
</feature>
<evidence type="ECO:0000256" key="7">
    <source>
        <dbReference type="SAM" id="Phobius"/>
    </source>
</evidence>
<evidence type="ECO:0000256" key="1">
    <source>
        <dbReference type="ARBA" id="ARBA00004651"/>
    </source>
</evidence>
<evidence type="ECO:0000256" key="2">
    <source>
        <dbReference type="ARBA" id="ARBA00022448"/>
    </source>
</evidence>
<gene>
    <name evidence="8" type="ORF">OWR29_37155</name>
</gene>
<keyword evidence="9" id="KW-1185">Reference proteome</keyword>
<dbReference type="EMBL" id="JAPNTZ010000016">
    <property type="protein sequence ID" value="MCY1143663.1"/>
    <property type="molecule type" value="Genomic_DNA"/>
</dbReference>
<evidence type="ECO:0000256" key="5">
    <source>
        <dbReference type="ARBA" id="ARBA00022989"/>
    </source>
</evidence>
<accession>A0ABT4BAW0</accession>
<evidence type="ECO:0000256" key="6">
    <source>
        <dbReference type="ARBA" id="ARBA00023136"/>
    </source>
</evidence>
<proteinExistence type="predicted"/>
<organism evidence="8 9">
    <name type="scientific">Paractinoplanes pyxinae</name>
    <dbReference type="NCBI Taxonomy" id="2997416"/>
    <lineage>
        <taxon>Bacteria</taxon>
        <taxon>Bacillati</taxon>
        <taxon>Actinomycetota</taxon>
        <taxon>Actinomycetes</taxon>
        <taxon>Micromonosporales</taxon>
        <taxon>Micromonosporaceae</taxon>
        <taxon>Paractinoplanes</taxon>
    </lineage>
</organism>
<evidence type="ECO:0000256" key="3">
    <source>
        <dbReference type="ARBA" id="ARBA00022475"/>
    </source>
</evidence>
<dbReference type="PANTHER" id="PTHR42718:SF46">
    <property type="entry name" value="BLR6921 PROTEIN"/>
    <property type="match status" value="1"/>
</dbReference>
<feature type="transmembrane region" description="Helical" evidence="7">
    <location>
        <begin position="90"/>
        <end position="109"/>
    </location>
</feature>
<evidence type="ECO:0000313" key="9">
    <source>
        <dbReference type="Proteomes" id="UP001151002"/>
    </source>
</evidence>
<evidence type="ECO:0000313" key="8">
    <source>
        <dbReference type="EMBL" id="MCY1143663.1"/>
    </source>
</evidence>
<protein>
    <submittedName>
        <fullName evidence="8">Uncharacterized protein</fullName>
    </submittedName>
</protein>
<dbReference type="SUPFAM" id="SSF103473">
    <property type="entry name" value="MFS general substrate transporter"/>
    <property type="match status" value="1"/>
</dbReference>
<keyword evidence="6 7" id="KW-0472">Membrane</keyword>
<name>A0ABT4BAW0_9ACTN</name>
<comment type="caution">
    <text evidence="8">The sequence shown here is derived from an EMBL/GenBank/DDBJ whole genome shotgun (WGS) entry which is preliminary data.</text>
</comment>
<reference evidence="8" key="1">
    <citation type="submission" date="2022-11" db="EMBL/GenBank/DDBJ databases">
        <authorList>
            <person name="Somphong A."/>
            <person name="Phongsopitanun W."/>
        </authorList>
    </citation>
    <scope>NUCLEOTIDE SEQUENCE</scope>
    <source>
        <strain evidence="8">Pm04-4</strain>
    </source>
</reference>
<dbReference type="InterPro" id="IPR036259">
    <property type="entry name" value="MFS_trans_sf"/>
</dbReference>
<keyword evidence="4 7" id="KW-0812">Transmembrane</keyword>
<dbReference type="PANTHER" id="PTHR42718">
    <property type="entry name" value="MAJOR FACILITATOR SUPERFAMILY MULTIDRUG TRANSPORTER MFSC"/>
    <property type="match status" value="1"/>
</dbReference>